<dbReference type="InterPro" id="IPR001034">
    <property type="entry name" value="DeoR_HTH"/>
</dbReference>
<proteinExistence type="predicted"/>
<dbReference type="Pfam" id="PF00455">
    <property type="entry name" value="DeoRC"/>
    <property type="match status" value="1"/>
</dbReference>
<accession>A0A1M5CXA4</accession>
<evidence type="ECO:0000256" key="2">
    <source>
        <dbReference type="ARBA" id="ARBA00023125"/>
    </source>
</evidence>
<dbReference type="GO" id="GO:0003700">
    <property type="term" value="F:DNA-binding transcription factor activity"/>
    <property type="evidence" value="ECO:0007669"/>
    <property type="project" value="InterPro"/>
</dbReference>
<dbReference type="EMBL" id="FQUV01000008">
    <property type="protein sequence ID" value="SHF59334.1"/>
    <property type="molecule type" value="Genomic_DNA"/>
</dbReference>
<sequence>MQHFFLHIVGKLHTFALKLGILAQNLKVRMSVDVDLETRPKLRKQERRKQILFELRLRPHVRISELAGRFRVSTETIRRDLEKLSADGLLDRAHGGALALTSGHYPTFDERATARVAERERIGRRAANLVQPGETLMVDSGSTTLQLARFLAFDGTPCTVITNSFPVAMALGQSEATKVIICPGDYLASESAVIGTDAIEFLERHCVDRCLIGASALSERGPSEAIRGFAAIKRIMLRQSAVSHLLIDGEKFGRKSLAKVGSLSDVSSIISDQAPAEDLAKSLDRANVEVIVAR</sequence>
<dbReference type="AlphaFoldDB" id="A0A1M5CXA4"/>
<evidence type="ECO:0000313" key="5">
    <source>
        <dbReference type="EMBL" id="SHF59334.1"/>
    </source>
</evidence>
<keyword evidence="6" id="KW-1185">Reference proteome</keyword>
<evidence type="ECO:0000313" key="6">
    <source>
        <dbReference type="Proteomes" id="UP000184144"/>
    </source>
</evidence>
<dbReference type="Proteomes" id="UP000184144">
    <property type="component" value="Unassembled WGS sequence"/>
</dbReference>
<keyword evidence="1" id="KW-0805">Transcription regulation</keyword>
<evidence type="ECO:0000256" key="1">
    <source>
        <dbReference type="ARBA" id="ARBA00023015"/>
    </source>
</evidence>
<evidence type="ECO:0000256" key="3">
    <source>
        <dbReference type="ARBA" id="ARBA00023163"/>
    </source>
</evidence>
<keyword evidence="3" id="KW-0804">Transcription</keyword>
<dbReference type="InterPro" id="IPR037171">
    <property type="entry name" value="NagB/RpiA_transferase-like"/>
</dbReference>
<feature type="domain" description="HTH deoR-type" evidence="4">
    <location>
        <begin position="44"/>
        <end position="99"/>
    </location>
</feature>
<dbReference type="Gene3D" id="1.10.10.10">
    <property type="entry name" value="Winged helix-like DNA-binding domain superfamily/Winged helix DNA-binding domain"/>
    <property type="match status" value="1"/>
</dbReference>
<dbReference type="PRINTS" id="PR00037">
    <property type="entry name" value="HTHLACR"/>
</dbReference>
<dbReference type="SMART" id="SM00420">
    <property type="entry name" value="HTH_DEOR"/>
    <property type="match status" value="1"/>
</dbReference>
<dbReference type="PROSITE" id="PS51000">
    <property type="entry name" value="HTH_DEOR_2"/>
    <property type="match status" value="1"/>
</dbReference>
<dbReference type="PANTHER" id="PTHR30363">
    <property type="entry name" value="HTH-TYPE TRANSCRIPTIONAL REGULATOR SRLR-RELATED"/>
    <property type="match status" value="1"/>
</dbReference>
<dbReference type="GO" id="GO:0003677">
    <property type="term" value="F:DNA binding"/>
    <property type="evidence" value="ECO:0007669"/>
    <property type="project" value="UniProtKB-KW"/>
</dbReference>
<dbReference type="PROSITE" id="PS00894">
    <property type="entry name" value="HTH_DEOR_1"/>
    <property type="match status" value="1"/>
</dbReference>
<dbReference type="InterPro" id="IPR014036">
    <property type="entry name" value="DeoR-like_C"/>
</dbReference>
<reference evidence="6" key="1">
    <citation type="submission" date="2016-11" db="EMBL/GenBank/DDBJ databases">
        <authorList>
            <person name="Varghese N."/>
            <person name="Submissions S."/>
        </authorList>
    </citation>
    <scope>NUCLEOTIDE SEQUENCE [LARGE SCALE GENOMIC DNA]</scope>
    <source>
        <strain evidence="6">DSM 100566</strain>
    </source>
</reference>
<protein>
    <submittedName>
        <fullName evidence="5">Transcriptional regulator, DeoR family</fullName>
    </submittedName>
</protein>
<dbReference type="InterPro" id="IPR036388">
    <property type="entry name" value="WH-like_DNA-bd_sf"/>
</dbReference>
<dbReference type="PANTHER" id="PTHR30363:SF44">
    <property type="entry name" value="AGA OPERON TRANSCRIPTIONAL REPRESSOR-RELATED"/>
    <property type="match status" value="1"/>
</dbReference>
<name>A0A1M5CXA4_9RHOB</name>
<dbReference type="Pfam" id="PF08220">
    <property type="entry name" value="HTH_DeoR"/>
    <property type="match status" value="1"/>
</dbReference>
<dbReference type="InterPro" id="IPR036390">
    <property type="entry name" value="WH_DNA-bd_sf"/>
</dbReference>
<dbReference type="SUPFAM" id="SSF100950">
    <property type="entry name" value="NagB/RpiA/CoA transferase-like"/>
    <property type="match status" value="1"/>
</dbReference>
<evidence type="ECO:0000259" key="4">
    <source>
        <dbReference type="PROSITE" id="PS51000"/>
    </source>
</evidence>
<dbReference type="InterPro" id="IPR050313">
    <property type="entry name" value="Carb_Metab_HTH_regulators"/>
</dbReference>
<keyword evidence="2" id="KW-0238">DNA-binding</keyword>
<dbReference type="SUPFAM" id="SSF46785">
    <property type="entry name" value="Winged helix' DNA-binding domain"/>
    <property type="match status" value="1"/>
</dbReference>
<dbReference type="STRING" id="1486859.SAMN05444273_1084"/>
<organism evidence="5 6">
    <name type="scientific">Litoreibacter ascidiaceicola</name>
    <dbReference type="NCBI Taxonomy" id="1486859"/>
    <lineage>
        <taxon>Bacteria</taxon>
        <taxon>Pseudomonadati</taxon>
        <taxon>Pseudomonadota</taxon>
        <taxon>Alphaproteobacteria</taxon>
        <taxon>Rhodobacterales</taxon>
        <taxon>Roseobacteraceae</taxon>
        <taxon>Litoreibacter</taxon>
    </lineage>
</organism>
<dbReference type="InterPro" id="IPR018356">
    <property type="entry name" value="Tscrpt_reg_HTH_DeoR_CS"/>
</dbReference>
<gene>
    <name evidence="5" type="ORF">SAMN05444273_1084</name>
</gene>
<dbReference type="SMART" id="SM01134">
    <property type="entry name" value="DeoRC"/>
    <property type="match status" value="1"/>
</dbReference>